<dbReference type="PATRIC" id="fig|1492898.3.peg.4594"/>
<reference evidence="4 5" key="2">
    <citation type="journal article" date="2016" name="Int. J. Syst. Evol. Microbiol.">
        <title>Flavisolibacter tropicus sp. nov., isolated from tropical soil.</title>
        <authorList>
            <person name="Lee J.J."/>
            <person name="Kang M.S."/>
            <person name="Kim G.S."/>
            <person name="Lee C.S."/>
            <person name="Lim S."/>
            <person name="Lee J."/>
            <person name="Roh S.H."/>
            <person name="Kang H."/>
            <person name="Ha J.M."/>
            <person name="Bae S."/>
            <person name="Jung H.Y."/>
            <person name="Kim M.K."/>
        </authorList>
    </citation>
    <scope>NUCLEOTIDE SEQUENCE [LARGE SCALE GENOMIC DNA]</scope>
    <source>
        <strain evidence="4 5">LCS9</strain>
    </source>
</reference>
<name>A0A172U0U4_9BACT</name>
<evidence type="ECO:0000313" key="5">
    <source>
        <dbReference type="Proteomes" id="UP000077177"/>
    </source>
</evidence>
<organism evidence="4 5">
    <name type="scientific">Flavisolibacter tropicus</name>
    <dbReference type="NCBI Taxonomy" id="1492898"/>
    <lineage>
        <taxon>Bacteria</taxon>
        <taxon>Pseudomonadati</taxon>
        <taxon>Bacteroidota</taxon>
        <taxon>Chitinophagia</taxon>
        <taxon>Chitinophagales</taxon>
        <taxon>Chitinophagaceae</taxon>
        <taxon>Flavisolibacter</taxon>
    </lineage>
</organism>
<dbReference type="InterPro" id="IPR050097">
    <property type="entry name" value="Ferredoxin-NADP_redctase_2"/>
</dbReference>
<evidence type="ECO:0000256" key="2">
    <source>
        <dbReference type="ARBA" id="ARBA00023002"/>
    </source>
</evidence>
<keyword evidence="5" id="KW-1185">Reference proteome</keyword>
<dbReference type="Gene3D" id="3.50.50.60">
    <property type="entry name" value="FAD/NAD(P)-binding domain"/>
    <property type="match status" value="2"/>
</dbReference>
<dbReference type="KEGG" id="fla:SY85_21175"/>
<proteinExistence type="predicted"/>
<dbReference type="RefSeq" id="WP_066407393.1">
    <property type="nucleotide sequence ID" value="NZ_CP011390.1"/>
</dbReference>
<dbReference type="PRINTS" id="PR00469">
    <property type="entry name" value="PNDRDTASEII"/>
</dbReference>
<gene>
    <name evidence="4" type="ORF">SY85_21175</name>
</gene>
<accession>A0A172U0U4</accession>
<keyword evidence="2" id="KW-0560">Oxidoreductase</keyword>
<evidence type="ECO:0000259" key="3">
    <source>
        <dbReference type="Pfam" id="PF07992"/>
    </source>
</evidence>
<dbReference type="EMBL" id="CP011390">
    <property type="protein sequence ID" value="ANE52617.1"/>
    <property type="molecule type" value="Genomic_DNA"/>
</dbReference>
<dbReference type="GO" id="GO:0016491">
    <property type="term" value="F:oxidoreductase activity"/>
    <property type="evidence" value="ECO:0007669"/>
    <property type="project" value="UniProtKB-KW"/>
</dbReference>
<reference evidence="5" key="1">
    <citation type="submission" date="2015-01" db="EMBL/GenBank/DDBJ databases">
        <title>Flavisolibacter sp./LCS9/ whole genome sequencing.</title>
        <authorList>
            <person name="Kim M.K."/>
            <person name="Srinivasan S."/>
            <person name="Lee J.-J."/>
        </authorList>
    </citation>
    <scope>NUCLEOTIDE SEQUENCE [LARGE SCALE GENOMIC DNA]</scope>
    <source>
        <strain evidence="5">LCS9</strain>
    </source>
</reference>
<evidence type="ECO:0000313" key="4">
    <source>
        <dbReference type="EMBL" id="ANE52617.1"/>
    </source>
</evidence>
<dbReference type="SUPFAM" id="SSF51905">
    <property type="entry name" value="FAD/NAD(P)-binding domain"/>
    <property type="match status" value="1"/>
</dbReference>
<evidence type="ECO:0000256" key="1">
    <source>
        <dbReference type="ARBA" id="ARBA00022630"/>
    </source>
</evidence>
<protein>
    <submittedName>
        <fullName evidence="4">Pyridine nucleotide-disulfide oxidoreductase</fullName>
    </submittedName>
</protein>
<dbReference type="PRINTS" id="PR00368">
    <property type="entry name" value="FADPNR"/>
</dbReference>
<dbReference type="Pfam" id="PF07992">
    <property type="entry name" value="Pyr_redox_2"/>
    <property type="match status" value="1"/>
</dbReference>
<dbReference type="InterPro" id="IPR023753">
    <property type="entry name" value="FAD/NAD-binding_dom"/>
</dbReference>
<dbReference type="OrthoDB" id="9806179at2"/>
<dbReference type="PANTHER" id="PTHR48105">
    <property type="entry name" value="THIOREDOXIN REDUCTASE 1-RELATED-RELATED"/>
    <property type="match status" value="1"/>
</dbReference>
<dbReference type="InterPro" id="IPR036188">
    <property type="entry name" value="FAD/NAD-bd_sf"/>
</dbReference>
<keyword evidence="1" id="KW-0285">Flavoprotein</keyword>
<feature type="domain" description="FAD/NAD(P)-binding" evidence="3">
    <location>
        <begin position="7"/>
        <end position="285"/>
    </location>
</feature>
<dbReference type="STRING" id="1492898.SY85_21175"/>
<sequence length="302" mass="33594">MQKDIKYDVIIIGGSYAGLSAAMTLGRAVRNVLVIDHGKPCNRSTPHSHNFITHDGEEPLMIAEKARQQVKQYSTIEFLNAEVVEAKQAADSFQIKTQEGNTYSCKKLLFTTGLKDILPDISGFEACWGKSILHCPYCHGYEVRQQRTGILANGDIGFELMKLISNWTRDLVLFTNGPATLNSDQLKLAAKYNIPVIEKPIVSIEHEEGYLQHIRFADQSKYELKALYARPAFEQHSPLLASLGCELTEQGLVKVDMFQRTNVNGIYAAGDNSSMRTVSMAVSTGTMAGIVINKELIDEQFM</sequence>
<dbReference type="AlphaFoldDB" id="A0A172U0U4"/>
<dbReference type="Proteomes" id="UP000077177">
    <property type="component" value="Chromosome"/>
</dbReference>